<keyword evidence="3 5" id="KW-1133">Transmembrane helix</keyword>
<keyword evidence="2 5" id="KW-0812">Transmembrane</keyword>
<name>A0A9Q0IH98_9TELE</name>
<evidence type="ECO:0000259" key="6">
    <source>
        <dbReference type="SMART" id="SM01394"/>
    </source>
</evidence>
<evidence type="ECO:0000256" key="3">
    <source>
        <dbReference type="ARBA" id="ARBA00022989"/>
    </source>
</evidence>
<comment type="caution">
    <text evidence="7">The sequence shown here is derived from an EMBL/GenBank/DDBJ whole genome shotgun (WGS) entry which is preliminary data.</text>
</comment>
<evidence type="ECO:0000313" key="7">
    <source>
        <dbReference type="EMBL" id="KAJ3598000.1"/>
    </source>
</evidence>
<comment type="subcellular location">
    <subcellularLocation>
        <location evidence="1">Membrane</location>
        <topology evidence="1">Multi-pass membrane protein</topology>
    </subcellularLocation>
</comment>
<dbReference type="InterPro" id="IPR012858">
    <property type="entry name" value="DC_STAMP-like"/>
</dbReference>
<dbReference type="Gene3D" id="1.10.238.10">
    <property type="entry name" value="EF-hand"/>
    <property type="match status" value="1"/>
</dbReference>
<protein>
    <recommendedName>
        <fullName evidence="6">S100/CaBP-9k-type calcium binding subdomain domain-containing protein</fullName>
    </recommendedName>
</protein>
<dbReference type="InterPro" id="IPR051856">
    <property type="entry name" value="CSR-E3_Ligase_Protein"/>
</dbReference>
<reference evidence="7" key="1">
    <citation type="submission" date="2022-07" db="EMBL/GenBank/DDBJ databases">
        <title>Chromosome-level genome of Muraenolepis orangiensis.</title>
        <authorList>
            <person name="Kim J."/>
        </authorList>
    </citation>
    <scope>NUCLEOTIDE SEQUENCE</scope>
    <source>
        <strain evidence="7">KU_S4_2022</strain>
        <tissue evidence="7">Muscle</tissue>
    </source>
</reference>
<evidence type="ECO:0000313" key="8">
    <source>
        <dbReference type="Proteomes" id="UP001148018"/>
    </source>
</evidence>
<dbReference type="PANTHER" id="PTHR21041:SF6">
    <property type="entry name" value="DC-STAMP DOMAIN-CONTAINING PROTEIN 2"/>
    <property type="match status" value="1"/>
</dbReference>
<dbReference type="AlphaFoldDB" id="A0A9Q0IH98"/>
<keyword evidence="8" id="KW-1185">Reference proteome</keyword>
<dbReference type="Pfam" id="PF26039">
    <property type="entry name" value="Dcst2"/>
    <property type="match status" value="1"/>
</dbReference>
<evidence type="ECO:0000256" key="1">
    <source>
        <dbReference type="ARBA" id="ARBA00004141"/>
    </source>
</evidence>
<sequence length="577" mass="64051">MTRVQSESLLLSRRSRDSRRRGRGCRQIKGHLAEVGRSLVGFLCGLLLASLYGTMVLLLQGGELWFCVYSTASLALLASFSMGLFAGARANVTLMLPTLLSAKGRNVLVFFIMILLLSGPLQNILQNFERAADSLVCGAELAQNQTKQVMQRSASPLMPVLDSIREMTTNARGVTGRVNHFIQALTDNTRHIARTLRNVLHFLVDIGDVCNDKMGRPYRKCTRLFDEARDECVELLGIFNFLCDIVDGFRPLCGLSRAGQLFCVIPSYVGQHLRKHLSAPAVAAFQRMKQEFEFSVTADVTFDLDANSSLSLQQASQNIMEEVSREIRRFQGWAPGALLLLIDLLVFWSLHLLQDLIQGDVVARPPVLVSVEVTGEGYAADIFKDVVAAFNVLQTGNITVLSRACLMEPSAPSYSTYLLIAVYCDCCYQTLGNICVLCSRPPTFLQDQEDERDSSDEEHWEPMMSPDPEVIVESRHSYTDLELALNTLVQGFHSEAKDGSQTLDSAEFKTLVSKQMPTLAKTVGEEADLQKLLKQMGCEEGGQVSFENFWTLVQKQAMDQFGQGPNKKVVRCSCSIL</sequence>
<proteinExistence type="predicted"/>
<dbReference type="OrthoDB" id="6598372at2759"/>
<accession>A0A9Q0IH98</accession>
<gene>
    <name evidence="7" type="ORF">NHX12_001515</name>
</gene>
<dbReference type="GO" id="GO:0016020">
    <property type="term" value="C:membrane"/>
    <property type="evidence" value="ECO:0007669"/>
    <property type="project" value="UniProtKB-SubCell"/>
</dbReference>
<evidence type="ECO:0000256" key="4">
    <source>
        <dbReference type="ARBA" id="ARBA00023136"/>
    </source>
</evidence>
<dbReference type="Proteomes" id="UP001148018">
    <property type="component" value="Unassembled WGS sequence"/>
</dbReference>
<feature type="transmembrane region" description="Helical" evidence="5">
    <location>
        <begin position="107"/>
        <end position="125"/>
    </location>
</feature>
<dbReference type="EMBL" id="JANIIK010000109">
    <property type="protein sequence ID" value="KAJ3598000.1"/>
    <property type="molecule type" value="Genomic_DNA"/>
</dbReference>
<feature type="domain" description="S100/CaBP-9k-type calcium binding subdomain" evidence="6">
    <location>
        <begin position="481"/>
        <end position="521"/>
    </location>
</feature>
<organism evidence="7 8">
    <name type="scientific">Muraenolepis orangiensis</name>
    <name type="common">Patagonian moray cod</name>
    <dbReference type="NCBI Taxonomy" id="630683"/>
    <lineage>
        <taxon>Eukaryota</taxon>
        <taxon>Metazoa</taxon>
        <taxon>Chordata</taxon>
        <taxon>Craniata</taxon>
        <taxon>Vertebrata</taxon>
        <taxon>Euteleostomi</taxon>
        <taxon>Actinopterygii</taxon>
        <taxon>Neopterygii</taxon>
        <taxon>Teleostei</taxon>
        <taxon>Neoteleostei</taxon>
        <taxon>Acanthomorphata</taxon>
        <taxon>Zeiogadaria</taxon>
        <taxon>Gadariae</taxon>
        <taxon>Gadiformes</taxon>
        <taxon>Muraenolepidoidei</taxon>
        <taxon>Muraenolepididae</taxon>
        <taxon>Muraenolepis</taxon>
    </lineage>
</organism>
<dbReference type="SUPFAM" id="SSF47473">
    <property type="entry name" value="EF-hand"/>
    <property type="match status" value="1"/>
</dbReference>
<feature type="transmembrane region" description="Helical" evidence="5">
    <location>
        <begin position="66"/>
        <end position="87"/>
    </location>
</feature>
<evidence type="ECO:0000256" key="5">
    <source>
        <dbReference type="SAM" id="Phobius"/>
    </source>
</evidence>
<evidence type="ECO:0000256" key="2">
    <source>
        <dbReference type="ARBA" id="ARBA00022692"/>
    </source>
</evidence>
<dbReference type="InterPro" id="IPR011992">
    <property type="entry name" value="EF-hand-dom_pair"/>
</dbReference>
<dbReference type="InterPro" id="IPR013787">
    <property type="entry name" value="S100_Ca-bd_sub"/>
</dbReference>
<keyword evidence="4 5" id="KW-0472">Membrane</keyword>
<dbReference type="PANTHER" id="PTHR21041">
    <property type="entry name" value="DENDRITIC CELL-SPECIFIC TRANSMEMBRANE PROTEIN"/>
    <property type="match status" value="1"/>
</dbReference>
<dbReference type="SMART" id="SM01394">
    <property type="entry name" value="S_100"/>
    <property type="match status" value="1"/>
</dbReference>
<dbReference type="Pfam" id="PF07782">
    <property type="entry name" value="DC_STAMP"/>
    <property type="match status" value="1"/>
</dbReference>
<feature type="transmembrane region" description="Helical" evidence="5">
    <location>
        <begin position="39"/>
        <end position="59"/>
    </location>
</feature>